<comment type="similarity">
    <text evidence="4">Belongs to the RLP family.</text>
</comment>
<dbReference type="EC" id="2.7.11.1" evidence="5"/>
<evidence type="ECO:0000256" key="10">
    <source>
        <dbReference type="ARBA" id="ARBA00022679"/>
    </source>
</evidence>
<dbReference type="GO" id="GO:0005886">
    <property type="term" value="C:plasma membrane"/>
    <property type="evidence" value="ECO:0007669"/>
    <property type="project" value="UniProtKB-SubCell"/>
</dbReference>
<dbReference type="InterPro" id="IPR011009">
    <property type="entry name" value="Kinase-like_dom_sf"/>
</dbReference>
<dbReference type="InterPro" id="IPR001611">
    <property type="entry name" value="Leu-rich_rpt"/>
</dbReference>
<evidence type="ECO:0000256" key="19">
    <source>
        <dbReference type="ARBA" id="ARBA00023170"/>
    </source>
</evidence>
<dbReference type="SMART" id="SM00220">
    <property type="entry name" value="S_TKc"/>
    <property type="match status" value="1"/>
</dbReference>
<dbReference type="PROSITE" id="PS00107">
    <property type="entry name" value="PROTEIN_KINASE_ATP"/>
    <property type="match status" value="1"/>
</dbReference>
<dbReference type="PANTHER" id="PTHR27008">
    <property type="entry name" value="OS04G0122200 PROTEIN"/>
    <property type="match status" value="1"/>
</dbReference>
<dbReference type="SMART" id="SM00369">
    <property type="entry name" value="LRR_TYP"/>
    <property type="match status" value="4"/>
</dbReference>
<keyword evidence="14 23" id="KW-0547">Nucleotide-binding</keyword>
<evidence type="ECO:0000256" key="2">
    <source>
        <dbReference type="ARBA" id="ARBA00004479"/>
    </source>
</evidence>
<dbReference type="GO" id="GO:0005524">
    <property type="term" value="F:ATP binding"/>
    <property type="evidence" value="ECO:0007669"/>
    <property type="project" value="UniProtKB-UniRule"/>
</dbReference>
<dbReference type="InterPro" id="IPR003591">
    <property type="entry name" value="Leu-rich_rpt_typical-subtyp"/>
</dbReference>
<dbReference type="InterPro" id="IPR000719">
    <property type="entry name" value="Prot_kinase_dom"/>
</dbReference>
<comment type="subcellular location">
    <subcellularLocation>
        <location evidence="1">Cell membrane</location>
        <topology evidence="1">Single-pass membrane protein</topology>
    </subcellularLocation>
    <subcellularLocation>
        <location evidence="2">Membrane</location>
        <topology evidence="2">Single-pass type I membrane protein</topology>
    </subcellularLocation>
</comment>
<evidence type="ECO:0000256" key="22">
    <source>
        <dbReference type="ARBA" id="ARBA00048679"/>
    </source>
</evidence>
<evidence type="ECO:0000256" key="24">
    <source>
        <dbReference type="SAM" id="Phobius"/>
    </source>
</evidence>
<dbReference type="Proteomes" id="UP001165190">
    <property type="component" value="Unassembled WGS sequence"/>
</dbReference>
<comment type="similarity">
    <text evidence="3">Belongs to the protein kinase superfamily. Ser/Thr protein kinase family.</text>
</comment>
<keyword evidence="18 24" id="KW-0472">Membrane</keyword>
<dbReference type="SUPFAM" id="SSF52058">
    <property type="entry name" value="L domain-like"/>
    <property type="match status" value="2"/>
</dbReference>
<dbReference type="GO" id="GO:0004674">
    <property type="term" value="F:protein serine/threonine kinase activity"/>
    <property type="evidence" value="ECO:0007669"/>
    <property type="project" value="UniProtKB-KW"/>
</dbReference>
<evidence type="ECO:0000256" key="3">
    <source>
        <dbReference type="ARBA" id="ARBA00008684"/>
    </source>
</evidence>
<reference evidence="27" key="1">
    <citation type="submission" date="2023-05" db="EMBL/GenBank/DDBJ databases">
        <title>Genome and transcriptome analyses reveal genes involved in the formation of fine ridges on petal epidermal cells in Hibiscus trionum.</title>
        <authorList>
            <person name="Koshimizu S."/>
            <person name="Masuda S."/>
            <person name="Ishii T."/>
            <person name="Shirasu K."/>
            <person name="Hoshino A."/>
            <person name="Arita M."/>
        </authorList>
    </citation>
    <scope>NUCLEOTIDE SEQUENCE</scope>
    <source>
        <strain evidence="27">Hamamatsu line</strain>
    </source>
</reference>
<evidence type="ECO:0000256" key="12">
    <source>
        <dbReference type="ARBA" id="ARBA00022729"/>
    </source>
</evidence>
<evidence type="ECO:0000256" key="13">
    <source>
        <dbReference type="ARBA" id="ARBA00022737"/>
    </source>
</evidence>
<gene>
    <name evidence="27" type="ORF">HRI_003982300</name>
</gene>
<comment type="caution">
    <text evidence="27">The sequence shown here is derived from an EMBL/GenBank/DDBJ whole genome shotgun (WGS) entry which is preliminary data.</text>
</comment>
<evidence type="ECO:0000256" key="15">
    <source>
        <dbReference type="ARBA" id="ARBA00022777"/>
    </source>
</evidence>
<keyword evidence="11 24" id="KW-0812">Transmembrane</keyword>
<dbReference type="Gene3D" id="3.80.10.10">
    <property type="entry name" value="Ribonuclease Inhibitor"/>
    <property type="match status" value="4"/>
</dbReference>
<evidence type="ECO:0000256" key="1">
    <source>
        <dbReference type="ARBA" id="ARBA00004162"/>
    </source>
</evidence>
<keyword evidence="8" id="KW-0597">Phosphoprotein</keyword>
<evidence type="ECO:0000256" key="11">
    <source>
        <dbReference type="ARBA" id="ARBA00022692"/>
    </source>
</evidence>
<dbReference type="Pfam" id="PF08263">
    <property type="entry name" value="LRRNT_2"/>
    <property type="match status" value="1"/>
</dbReference>
<evidence type="ECO:0000256" key="23">
    <source>
        <dbReference type="PROSITE-ProRule" id="PRU10141"/>
    </source>
</evidence>
<feature type="domain" description="Protein kinase" evidence="26">
    <location>
        <begin position="706"/>
        <end position="993"/>
    </location>
</feature>
<evidence type="ECO:0000256" key="8">
    <source>
        <dbReference type="ARBA" id="ARBA00022553"/>
    </source>
</evidence>
<evidence type="ECO:0000256" key="9">
    <source>
        <dbReference type="ARBA" id="ARBA00022614"/>
    </source>
</evidence>
<dbReference type="OrthoDB" id="676979at2759"/>
<feature type="transmembrane region" description="Helical" evidence="24">
    <location>
        <begin position="648"/>
        <end position="670"/>
    </location>
</feature>
<keyword evidence="15" id="KW-0418">Kinase</keyword>
<dbReference type="PROSITE" id="PS00108">
    <property type="entry name" value="PROTEIN_KINASE_ST"/>
    <property type="match status" value="1"/>
</dbReference>
<keyword evidence="16 23" id="KW-0067">ATP-binding</keyword>
<dbReference type="InterPro" id="IPR051809">
    <property type="entry name" value="Plant_receptor-like_S/T_kinase"/>
</dbReference>
<keyword evidence="13" id="KW-0677">Repeat</keyword>
<keyword evidence="20" id="KW-0325">Glycoprotein</keyword>
<dbReference type="InterPro" id="IPR017441">
    <property type="entry name" value="Protein_kinase_ATP_BS"/>
</dbReference>
<dbReference type="AlphaFoldDB" id="A0A9W7MMU5"/>
<name>A0A9W7MMU5_HIBTR</name>
<proteinExistence type="inferred from homology"/>
<evidence type="ECO:0000256" key="25">
    <source>
        <dbReference type="SAM" id="SignalP"/>
    </source>
</evidence>
<feature type="chain" id="PRO_5040850513" description="non-specific serine/threonine protein kinase" evidence="25">
    <location>
        <begin position="25"/>
        <end position="995"/>
    </location>
</feature>
<keyword evidence="19" id="KW-0675">Receptor</keyword>
<dbReference type="InterPro" id="IPR013210">
    <property type="entry name" value="LRR_N_plant-typ"/>
</dbReference>
<organism evidence="27 28">
    <name type="scientific">Hibiscus trionum</name>
    <name type="common">Flower of an hour</name>
    <dbReference type="NCBI Taxonomy" id="183268"/>
    <lineage>
        <taxon>Eukaryota</taxon>
        <taxon>Viridiplantae</taxon>
        <taxon>Streptophyta</taxon>
        <taxon>Embryophyta</taxon>
        <taxon>Tracheophyta</taxon>
        <taxon>Spermatophyta</taxon>
        <taxon>Magnoliopsida</taxon>
        <taxon>eudicotyledons</taxon>
        <taxon>Gunneridae</taxon>
        <taxon>Pentapetalae</taxon>
        <taxon>rosids</taxon>
        <taxon>malvids</taxon>
        <taxon>Malvales</taxon>
        <taxon>Malvaceae</taxon>
        <taxon>Malvoideae</taxon>
        <taxon>Hibiscus</taxon>
    </lineage>
</organism>
<evidence type="ECO:0000313" key="27">
    <source>
        <dbReference type="EMBL" id="GMJ03131.1"/>
    </source>
</evidence>
<dbReference type="PROSITE" id="PS50011">
    <property type="entry name" value="PROTEIN_KINASE_DOM"/>
    <property type="match status" value="1"/>
</dbReference>
<dbReference type="Gene3D" id="3.30.200.20">
    <property type="entry name" value="Phosphorylase Kinase, domain 1"/>
    <property type="match status" value="1"/>
</dbReference>
<dbReference type="SUPFAM" id="SSF56112">
    <property type="entry name" value="Protein kinase-like (PK-like)"/>
    <property type="match status" value="1"/>
</dbReference>
<keyword evidence="12 25" id="KW-0732">Signal</keyword>
<dbReference type="InterPro" id="IPR001245">
    <property type="entry name" value="Ser-Thr/Tyr_kinase_cat_dom"/>
</dbReference>
<keyword evidence="28" id="KW-1185">Reference proteome</keyword>
<evidence type="ECO:0000256" key="6">
    <source>
        <dbReference type="ARBA" id="ARBA00022475"/>
    </source>
</evidence>
<dbReference type="InterPro" id="IPR008271">
    <property type="entry name" value="Ser/Thr_kinase_AS"/>
</dbReference>
<comment type="catalytic activity">
    <reaction evidence="21">
        <text>L-threonyl-[protein] + ATP = O-phospho-L-threonyl-[protein] + ADP + H(+)</text>
        <dbReference type="Rhea" id="RHEA:46608"/>
        <dbReference type="Rhea" id="RHEA-COMP:11060"/>
        <dbReference type="Rhea" id="RHEA-COMP:11605"/>
        <dbReference type="ChEBI" id="CHEBI:15378"/>
        <dbReference type="ChEBI" id="CHEBI:30013"/>
        <dbReference type="ChEBI" id="CHEBI:30616"/>
        <dbReference type="ChEBI" id="CHEBI:61977"/>
        <dbReference type="ChEBI" id="CHEBI:456216"/>
        <dbReference type="EC" id="2.7.11.1"/>
    </reaction>
</comment>
<evidence type="ECO:0000259" key="26">
    <source>
        <dbReference type="PROSITE" id="PS50011"/>
    </source>
</evidence>
<dbReference type="InterPro" id="IPR032675">
    <property type="entry name" value="LRR_dom_sf"/>
</dbReference>
<keyword evidence="10" id="KW-0808">Transferase</keyword>
<evidence type="ECO:0000256" key="14">
    <source>
        <dbReference type="ARBA" id="ARBA00022741"/>
    </source>
</evidence>
<keyword evidence="6" id="KW-1003">Cell membrane</keyword>
<keyword evidence="9" id="KW-0433">Leucine-rich repeat</keyword>
<evidence type="ECO:0000256" key="5">
    <source>
        <dbReference type="ARBA" id="ARBA00012513"/>
    </source>
</evidence>
<comment type="catalytic activity">
    <reaction evidence="22">
        <text>L-seryl-[protein] + ATP = O-phospho-L-seryl-[protein] + ADP + H(+)</text>
        <dbReference type="Rhea" id="RHEA:17989"/>
        <dbReference type="Rhea" id="RHEA-COMP:9863"/>
        <dbReference type="Rhea" id="RHEA-COMP:11604"/>
        <dbReference type="ChEBI" id="CHEBI:15378"/>
        <dbReference type="ChEBI" id="CHEBI:29999"/>
        <dbReference type="ChEBI" id="CHEBI:30616"/>
        <dbReference type="ChEBI" id="CHEBI:83421"/>
        <dbReference type="ChEBI" id="CHEBI:456216"/>
        <dbReference type="EC" id="2.7.11.1"/>
    </reaction>
</comment>
<feature type="binding site" evidence="23">
    <location>
        <position position="734"/>
    </location>
    <ligand>
        <name>ATP</name>
        <dbReference type="ChEBI" id="CHEBI:30616"/>
    </ligand>
</feature>
<dbReference type="Pfam" id="PF07714">
    <property type="entry name" value="PK_Tyr_Ser-Thr"/>
    <property type="match status" value="1"/>
</dbReference>
<dbReference type="EMBL" id="BSYR01000037">
    <property type="protein sequence ID" value="GMJ03131.1"/>
    <property type="molecule type" value="Genomic_DNA"/>
</dbReference>
<evidence type="ECO:0000256" key="16">
    <source>
        <dbReference type="ARBA" id="ARBA00022840"/>
    </source>
</evidence>
<dbReference type="FunFam" id="1.10.510.10:FF:000358">
    <property type="entry name" value="Putative leucine-rich repeat receptor-like serine/threonine-protein kinase"/>
    <property type="match status" value="1"/>
</dbReference>
<evidence type="ECO:0000256" key="21">
    <source>
        <dbReference type="ARBA" id="ARBA00047899"/>
    </source>
</evidence>
<dbReference type="Gene3D" id="1.10.510.10">
    <property type="entry name" value="Transferase(Phosphotransferase) domain 1"/>
    <property type="match status" value="1"/>
</dbReference>
<keyword evidence="7" id="KW-0723">Serine/threonine-protein kinase</keyword>
<sequence length="995" mass="108030">MATKTIILILICLTFHALLGGSQGLPRFNNNTDQESLLVFKSLIIGDPLGVLEAWNLSSPFCNWPGVTCNVTKQRVTSINLQNLGLQGTIAPHLGNLSFLNYLNLQNNTFFGSMPQEIGQLFRLRTLILGSNRIQGTIPVSLSLCSRLSYLDLSVNQLQGTIPSELGALSELEDVTFMDNFLTGHIPSSFGNLSLLSNLILMSNSLEGPLPEGLGRLPFFINLQIGLNNISGEIPPSLFNSSSLIVFAMAANRLTGTLPPDMFTNLTSLTTLYLGGNLLSGRIPPSIGNASSLTRVDLANNSFTGQIPWLGSLPNIQVLSLQYNQLVNDGPSGMDFLTSLANSTQLQLFSVAGNRLTGKLPPSIGNLSRQLSLLVMNNNFFDGSLPGEISNLVNVTLIAFEHNSLTGTIPPSIGTLPNLQYIFLHGNRFSGTIPESLGNLTYLAEVHLSNNLLEGTIPSSLGNCQRLQLLDLSVNLLNGTIPRDIFGIPSFSKVLNLSFNCLTGLVPSEISSLNMIQAIDFSSNKLSGDIPFTIGDCSSLLYLDMSRNSFQGPIPNSIDKLKGIEYIDLSSNNLSGNIPVSLDSLRFLQVLNLSRNQLSGEVPKAGIFGNSTILSLSENLELCGGVPGLGLPKCDSPGKKSSGSRLRIVLIASFASVAFIVASVLVFWFVTRKKHPGLSPVKEEADSPEIYPMYRQHDLKRATGNFSSQYLIGEGSFGSVYKGVFDDGSLAAIKVFKMGIHGASKSFLAECEALRSIRHRNLVKIISACSAGDFKALILKFMPNGNLEHLLHPRSEDSEVEKALDMNQRVKIAQDVASALEYLHHDCETPVVHCDLKPSNVLLDEEMSAHVTDFGLARILLKNSPNAHLSSSLGLKGSIGYMAPEYGMGAGVSTAGDVYSFGIVILEMFTRKRPVDNMFSGDMDLQKWVSMHFPGSFRDIVDHELKQNEWRPEYDDGIGGMLKIGLMCARKSPEVRPNMREVSVMIKNVKAILSE</sequence>
<dbReference type="FunFam" id="3.80.10.10:FF:000288">
    <property type="entry name" value="LRR receptor-like serine/threonine-protein kinase EFR"/>
    <property type="match status" value="1"/>
</dbReference>
<protein>
    <recommendedName>
        <fullName evidence="5">non-specific serine/threonine protein kinase</fullName>
        <ecNumber evidence="5">2.7.11.1</ecNumber>
    </recommendedName>
</protein>
<dbReference type="CDD" id="cd14066">
    <property type="entry name" value="STKc_IRAK"/>
    <property type="match status" value="1"/>
</dbReference>
<evidence type="ECO:0000256" key="17">
    <source>
        <dbReference type="ARBA" id="ARBA00022989"/>
    </source>
</evidence>
<evidence type="ECO:0000256" key="20">
    <source>
        <dbReference type="ARBA" id="ARBA00023180"/>
    </source>
</evidence>
<dbReference type="FunFam" id="3.80.10.10:FF:000041">
    <property type="entry name" value="LRR receptor-like serine/threonine-protein kinase ERECTA"/>
    <property type="match status" value="1"/>
</dbReference>
<dbReference type="FunFam" id="3.80.10.10:FF:000101">
    <property type="entry name" value="LRR receptor-like serine/threonine-protein kinase ERECTA"/>
    <property type="match status" value="1"/>
</dbReference>
<evidence type="ECO:0000256" key="7">
    <source>
        <dbReference type="ARBA" id="ARBA00022527"/>
    </source>
</evidence>
<evidence type="ECO:0000256" key="4">
    <source>
        <dbReference type="ARBA" id="ARBA00009592"/>
    </source>
</evidence>
<accession>A0A9W7MMU5</accession>
<evidence type="ECO:0000313" key="28">
    <source>
        <dbReference type="Proteomes" id="UP001165190"/>
    </source>
</evidence>
<feature type="signal peptide" evidence="25">
    <location>
        <begin position="1"/>
        <end position="24"/>
    </location>
</feature>
<keyword evidence="17 24" id="KW-1133">Transmembrane helix</keyword>
<evidence type="ECO:0000256" key="18">
    <source>
        <dbReference type="ARBA" id="ARBA00023136"/>
    </source>
</evidence>
<dbReference type="PANTHER" id="PTHR27008:SF610">
    <property type="entry name" value="SERINE-THREONINE_TYROSINE-PROTEIN KINASE CATALYTIC DOMAIN-CONTAINING PROTEIN"/>
    <property type="match status" value="1"/>
</dbReference>
<dbReference type="Pfam" id="PF00560">
    <property type="entry name" value="LRR_1"/>
    <property type="match status" value="9"/>
</dbReference>